<keyword evidence="14" id="KW-1185">Reference proteome</keyword>
<comment type="caution">
    <text evidence="13">The sequence shown here is derived from an EMBL/GenBank/DDBJ whole genome shotgun (WGS) entry which is preliminary data.</text>
</comment>
<dbReference type="SMART" id="SM00355">
    <property type="entry name" value="ZnF_C2H2"/>
    <property type="match status" value="4"/>
</dbReference>
<evidence type="ECO:0000256" key="4">
    <source>
        <dbReference type="ARBA" id="ARBA00022771"/>
    </source>
</evidence>
<dbReference type="PROSITE" id="PS50157">
    <property type="entry name" value="ZINC_FINGER_C2H2_2"/>
    <property type="match status" value="4"/>
</dbReference>
<evidence type="ECO:0000256" key="3">
    <source>
        <dbReference type="ARBA" id="ARBA00022737"/>
    </source>
</evidence>
<feature type="compositionally biased region" description="Low complexity" evidence="11">
    <location>
        <begin position="220"/>
        <end position="236"/>
    </location>
</feature>
<dbReference type="FunFam" id="3.30.160.60:FF:000395">
    <property type="entry name" value="zinc finger protein 513"/>
    <property type="match status" value="1"/>
</dbReference>
<evidence type="ECO:0000313" key="13">
    <source>
        <dbReference type="EMBL" id="KAK3082702.1"/>
    </source>
</evidence>
<name>A0AA88XTM5_PINIB</name>
<keyword evidence="2" id="KW-0479">Metal-binding</keyword>
<comment type="subcellular location">
    <subcellularLocation>
        <location evidence="1">Nucleus</location>
    </subcellularLocation>
</comment>
<feature type="compositionally biased region" description="Basic and acidic residues" evidence="11">
    <location>
        <begin position="351"/>
        <end position="361"/>
    </location>
</feature>
<feature type="compositionally biased region" description="Polar residues" evidence="11">
    <location>
        <begin position="250"/>
        <end position="262"/>
    </location>
</feature>
<evidence type="ECO:0000256" key="11">
    <source>
        <dbReference type="SAM" id="MobiDB-lite"/>
    </source>
</evidence>
<feature type="region of interest" description="Disordered" evidence="11">
    <location>
        <begin position="338"/>
        <end position="385"/>
    </location>
</feature>
<reference evidence="13" key="1">
    <citation type="submission" date="2019-08" db="EMBL/GenBank/DDBJ databases">
        <title>The improved chromosome-level genome for the pearl oyster Pinctada fucata martensii using PacBio sequencing and Hi-C.</title>
        <authorList>
            <person name="Zheng Z."/>
        </authorList>
    </citation>
    <scope>NUCLEOTIDE SEQUENCE</scope>
    <source>
        <strain evidence="13">ZZ-2019</strain>
        <tissue evidence="13">Adductor muscle</tissue>
    </source>
</reference>
<dbReference type="InterPro" id="IPR050331">
    <property type="entry name" value="Zinc_finger"/>
</dbReference>
<evidence type="ECO:0000256" key="9">
    <source>
        <dbReference type="ARBA" id="ARBA00023242"/>
    </source>
</evidence>
<keyword evidence="6" id="KW-0805">Transcription regulation</keyword>
<keyword evidence="4 10" id="KW-0863">Zinc-finger</keyword>
<dbReference type="GO" id="GO:0010468">
    <property type="term" value="P:regulation of gene expression"/>
    <property type="evidence" value="ECO:0007669"/>
    <property type="project" value="TreeGrafter"/>
</dbReference>
<dbReference type="SUPFAM" id="SSF57667">
    <property type="entry name" value="beta-beta-alpha zinc fingers"/>
    <property type="match status" value="3"/>
</dbReference>
<feature type="domain" description="C2H2-type" evidence="12">
    <location>
        <begin position="733"/>
        <end position="760"/>
    </location>
</feature>
<feature type="region of interest" description="Disordered" evidence="11">
    <location>
        <begin position="834"/>
        <end position="877"/>
    </location>
</feature>
<dbReference type="GO" id="GO:0008270">
    <property type="term" value="F:zinc ion binding"/>
    <property type="evidence" value="ECO:0007669"/>
    <property type="project" value="UniProtKB-KW"/>
</dbReference>
<evidence type="ECO:0000259" key="12">
    <source>
        <dbReference type="PROSITE" id="PS50157"/>
    </source>
</evidence>
<feature type="domain" description="C2H2-type" evidence="12">
    <location>
        <begin position="761"/>
        <end position="788"/>
    </location>
</feature>
<evidence type="ECO:0000256" key="5">
    <source>
        <dbReference type="ARBA" id="ARBA00022833"/>
    </source>
</evidence>
<dbReference type="GO" id="GO:0005634">
    <property type="term" value="C:nucleus"/>
    <property type="evidence" value="ECO:0007669"/>
    <property type="project" value="UniProtKB-SubCell"/>
</dbReference>
<dbReference type="Pfam" id="PF13912">
    <property type="entry name" value="zf-C2H2_6"/>
    <property type="match status" value="1"/>
</dbReference>
<dbReference type="Pfam" id="PF00096">
    <property type="entry name" value="zf-C2H2"/>
    <property type="match status" value="3"/>
</dbReference>
<evidence type="ECO:0000256" key="10">
    <source>
        <dbReference type="PROSITE-ProRule" id="PRU00042"/>
    </source>
</evidence>
<proteinExistence type="predicted"/>
<feature type="region of interest" description="Disordered" evidence="11">
    <location>
        <begin position="150"/>
        <end position="277"/>
    </location>
</feature>
<organism evidence="13 14">
    <name type="scientific">Pinctada imbricata</name>
    <name type="common">Atlantic pearl-oyster</name>
    <name type="synonym">Pinctada martensii</name>
    <dbReference type="NCBI Taxonomy" id="66713"/>
    <lineage>
        <taxon>Eukaryota</taxon>
        <taxon>Metazoa</taxon>
        <taxon>Spiralia</taxon>
        <taxon>Lophotrochozoa</taxon>
        <taxon>Mollusca</taxon>
        <taxon>Bivalvia</taxon>
        <taxon>Autobranchia</taxon>
        <taxon>Pteriomorphia</taxon>
        <taxon>Pterioida</taxon>
        <taxon>Pterioidea</taxon>
        <taxon>Pteriidae</taxon>
        <taxon>Pinctada</taxon>
    </lineage>
</organism>
<keyword evidence="7" id="KW-0238">DNA-binding</keyword>
<feature type="compositionally biased region" description="Low complexity" evidence="11">
    <location>
        <begin position="855"/>
        <end position="866"/>
    </location>
</feature>
<feature type="region of interest" description="Disordered" evidence="11">
    <location>
        <begin position="783"/>
        <end position="814"/>
    </location>
</feature>
<evidence type="ECO:0000313" key="14">
    <source>
        <dbReference type="Proteomes" id="UP001186944"/>
    </source>
</evidence>
<evidence type="ECO:0000256" key="6">
    <source>
        <dbReference type="ARBA" id="ARBA00023015"/>
    </source>
</evidence>
<dbReference type="Proteomes" id="UP001186944">
    <property type="component" value="Unassembled WGS sequence"/>
</dbReference>
<evidence type="ECO:0000256" key="8">
    <source>
        <dbReference type="ARBA" id="ARBA00023163"/>
    </source>
</evidence>
<dbReference type="PROSITE" id="PS00028">
    <property type="entry name" value="ZINC_FINGER_C2H2_1"/>
    <property type="match status" value="3"/>
</dbReference>
<evidence type="ECO:0000256" key="1">
    <source>
        <dbReference type="ARBA" id="ARBA00004123"/>
    </source>
</evidence>
<evidence type="ECO:0000256" key="7">
    <source>
        <dbReference type="ARBA" id="ARBA00023125"/>
    </source>
</evidence>
<sequence>MGNKGTNSGDEPRRILVKQEAVDEDSNQGRCSTDLSKVTDRPFRQFLGIEGHVDLPKQHSDPGGRVSRDMEYEFDSNSGAYIFSPFCESEEERKERRRVVERYNVDTLTSSKWESSIAQKTIVKQPYNASAPSLLHQQVEERSYQYRETVISSPIHREKSESSLRRDLSSGSSNTSFEHRETSYPHILSTSPRSSKQDIFRYAPRLMRSDDSANSKSHFSDISGSEDSPSSREPSPFTRDIHGMPLHSIRISSPGHSPGVSSDSRDESVDKEERRIIHQPTSIVITTDDDQVTTVKGDIPLKTREMITDFSQLNKDQAGGGGIPGNYKKYLHARYISQSSSSTDNSSFERSSFEHSTDKPDIPGGGSFESQSSVDVQVSKEKQSQLLSDTRNLSALKLSESSTSSSSFERKSFEMVAQGSEDNDVFMAPTKSPSPPNQTAPVHISNEPVDLTHPTSQQIHEHNRSRLSREQAQHDIQIPVPRQHSPFPGHTSHRNSSEQLPYRIPLLNMPRFSQPEKVSKPSSESEMLSPALHRPFPSFLHPTASPHHSPGIHGHQYLSSAQSSPLCSVPEGGHVFNFNLPSPFSEGFFSDPEYMSPSPMSPGVHFAFPPRATMVSSMSELNRLAVSPRALFPSHSKHTPHSQSQTLMESQQHKKSTEHRIHSENDVYLCPVCGQVFPSYDNLAKHMAKHLPTETIRQGDNNKVHYCKVCNRSFSRSDMLTRHMRLHTGLKPYECSDCGQVFSRSDHLNTHKRTHTGEKPYKCPQCPYAACRRDMITRHLRTHLKKSSKRKYLSVPEGQGDIRKGSLSSTDTTDSTEILARTYSQSSLESLDVDSVSRQGSFNRGDSCDKNLPISRGDSGVSRGDSTLSRGDSTESSVFTEEITIEKVNRLPTIRRETAIDPKYALRKQRPWSSESFESFEVEEVTSSFREDSLQEDIYESEHMETKKTVSESTDSTICDFGEDVGLENISVSSNTNQTEC</sequence>
<dbReference type="AlphaFoldDB" id="A0AA88XTM5"/>
<dbReference type="FunFam" id="3.30.160.60:FF:001498">
    <property type="entry name" value="Zinc finger protein 404"/>
    <property type="match status" value="1"/>
</dbReference>
<feature type="compositionally biased region" description="Basic and acidic residues" evidence="11">
    <location>
        <begin position="155"/>
        <end position="168"/>
    </location>
</feature>
<keyword evidence="5" id="KW-0862">Zinc</keyword>
<protein>
    <recommendedName>
        <fullName evidence="12">C2H2-type domain-containing protein</fullName>
    </recommendedName>
</protein>
<feature type="compositionally biased region" description="Basic and acidic residues" evidence="11">
    <location>
        <begin position="263"/>
        <end position="276"/>
    </location>
</feature>
<evidence type="ECO:0000256" key="2">
    <source>
        <dbReference type="ARBA" id="ARBA00022723"/>
    </source>
</evidence>
<feature type="domain" description="C2H2-type" evidence="12">
    <location>
        <begin position="668"/>
        <end position="695"/>
    </location>
</feature>
<keyword evidence="3" id="KW-0677">Repeat</keyword>
<dbReference type="PANTHER" id="PTHR16515">
    <property type="entry name" value="PR DOMAIN ZINC FINGER PROTEIN"/>
    <property type="match status" value="1"/>
</dbReference>
<dbReference type="InterPro" id="IPR036236">
    <property type="entry name" value="Znf_C2H2_sf"/>
</dbReference>
<dbReference type="GO" id="GO:0003677">
    <property type="term" value="F:DNA binding"/>
    <property type="evidence" value="ECO:0007669"/>
    <property type="project" value="UniProtKB-KW"/>
</dbReference>
<keyword evidence="8" id="KW-0804">Transcription</keyword>
<feature type="compositionally biased region" description="Polar residues" evidence="11">
    <location>
        <begin position="867"/>
        <end position="877"/>
    </location>
</feature>
<feature type="domain" description="C2H2-type" evidence="12">
    <location>
        <begin position="705"/>
        <end position="732"/>
    </location>
</feature>
<dbReference type="EMBL" id="VSWD01000014">
    <property type="protein sequence ID" value="KAK3082702.1"/>
    <property type="molecule type" value="Genomic_DNA"/>
</dbReference>
<gene>
    <name evidence="13" type="ORF">FSP39_003173</name>
</gene>
<dbReference type="PANTHER" id="PTHR16515:SF49">
    <property type="entry name" value="GASTRULA ZINC FINGER PROTEIN XLCGF49.1-LIKE-RELATED"/>
    <property type="match status" value="1"/>
</dbReference>
<dbReference type="Gene3D" id="3.30.160.60">
    <property type="entry name" value="Classic Zinc Finger"/>
    <property type="match status" value="4"/>
</dbReference>
<keyword evidence="9" id="KW-0539">Nucleus</keyword>
<dbReference type="FunFam" id="3.30.160.60:FF:000045">
    <property type="entry name" value="ZFP69 zinc finger protein B"/>
    <property type="match status" value="1"/>
</dbReference>
<feature type="compositionally biased region" description="Low complexity" evidence="11">
    <location>
        <begin position="338"/>
        <end position="350"/>
    </location>
</feature>
<accession>A0AA88XTM5</accession>
<dbReference type="InterPro" id="IPR013087">
    <property type="entry name" value="Znf_C2H2_type"/>
</dbReference>
<feature type="compositionally biased region" description="Basic residues" evidence="11">
    <location>
        <begin position="783"/>
        <end position="792"/>
    </location>
</feature>